<feature type="compositionally biased region" description="Polar residues" evidence="1">
    <location>
        <begin position="57"/>
        <end position="67"/>
    </location>
</feature>
<evidence type="ECO:0008006" key="4">
    <source>
        <dbReference type="Google" id="ProtNLM"/>
    </source>
</evidence>
<name>A0A815IMK7_9BILA</name>
<comment type="caution">
    <text evidence="2">The sequence shown here is derived from an EMBL/GenBank/DDBJ whole genome shotgun (WGS) entry which is preliminary data.</text>
</comment>
<proteinExistence type="predicted"/>
<evidence type="ECO:0000313" key="2">
    <source>
        <dbReference type="EMBL" id="CAF1366959.1"/>
    </source>
</evidence>
<protein>
    <recommendedName>
        <fullName evidence="4">Gag-like protein</fullName>
    </recommendedName>
</protein>
<dbReference type="EMBL" id="CAJNOW010002914">
    <property type="protein sequence ID" value="CAF1366959.1"/>
    <property type="molecule type" value="Genomic_DNA"/>
</dbReference>
<dbReference type="Proteomes" id="UP000663834">
    <property type="component" value="Unassembled WGS sequence"/>
</dbReference>
<dbReference type="AlphaFoldDB" id="A0A815IMK7"/>
<feature type="compositionally biased region" description="Basic and acidic residues" evidence="1">
    <location>
        <begin position="326"/>
        <end position="335"/>
    </location>
</feature>
<feature type="region of interest" description="Disordered" evidence="1">
    <location>
        <begin position="30"/>
        <end position="82"/>
    </location>
</feature>
<sequence length="335" mass="37835">MIEFIRQNPTTALSVHRHLTQAAQRINSNFNLPIESSTPQTPKRNLDTSENDDVQVFKQQRVLSNGKQRNDGHVNPSKTRNTVLPLENNDALNQSRHPAVVQNQDHLPFEQLKRAVSSNLPCFLMEYSEDINAKKRPSDLTAASAIKNHFNQRGMQIKFSLVGHVDLGEYNSVLKLGHISIGNTFCTITPFLAGNRMTFCTRCWCIGHMRAKCNSEHPRCRICLNNITDRESHICSNITRCAQCDDDHHSLSNLCGKIVEYRALLKQEVDNALSTGKLQRLIPQDRHQPVKLKLNSIDFPTLSSPSTGTTPWRLASAQSHTTTSTKENEESTRIF</sequence>
<feature type="region of interest" description="Disordered" evidence="1">
    <location>
        <begin position="304"/>
        <end position="335"/>
    </location>
</feature>
<evidence type="ECO:0000313" key="3">
    <source>
        <dbReference type="Proteomes" id="UP000663834"/>
    </source>
</evidence>
<feature type="compositionally biased region" description="Polar residues" evidence="1">
    <location>
        <begin position="30"/>
        <end position="43"/>
    </location>
</feature>
<gene>
    <name evidence="2" type="ORF">KQP761_LOCUS8024</name>
</gene>
<reference evidence="2" key="1">
    <citation type="submission" date="2021-02" db="EMBL/GenBank/DDBJ databases">
        <authorList>
            <person name="Nowell W R."/>
        </authorList>
    </citation>
    <scope>NUCLEOTIDE SEQUENCE</scope>
</reference>
<accession>A0A815IMK7</accession>
<evidence type="ECO:0000256" key="1">
    <source>
        <dbReference type="SAM" id="MobiDB-lite"/>
    </source>
</evidence>
<organism evidence="2 3">
    <name type="scientific">Rotaria magnacalcarata</name>
    <dbReference type="NCBI Taxonomy" id="392030"/>
    <lineage>
        <taxon>Eukaryota</taxon>
        <taxon>Metazoa</taxon>
        <taxon>Spiralia</taxon>
        <taxon>Gnathifera</taxon>
        <taxon>Rotifera</taxon>
        <taxon>Eurotatoria</taxon>
        <taxon>Bdelloidea</taxon>
        <taxon>Philodinida</taxon>
        <taxon>Philodinidae</taxon>
        <taxon>Rotaria</taxon>
    </lineage>
</organism>
<dbReference type="OrthoDB" id="3039988at2759"/>